<accession>A0AA39DC63</accession>
<evidence type="ECO:0000313" key="2">
    <source>
        <dbReference type="Proteomes" id="UP001168098"/>
    </source>
</evidence>
<evidence type="ECO:0000313" key="1">
    <source>
        <dbReference type="EMBL" id="KAJ9678190.1"/>
    </source>
</evidence>
<name>A0AA39DC63_VITRO</name>
<protein>
    <submittedName>
        <fullName evidence="1">Uncharacterized protein</fullName>
    </submittedName>
</protein>
<comment type="caution">
    <text evidence="1">The sequence shown here is derived from an EMBL/GenBank/DDBJ whole genome shotgun (WGS) entry which is preliminary data.</text>
</comment>
<sequence>MEVQAFYTTGILKLTSPSMKCIHFKYMDHKFMYCKCKHLKCMHLVFLLVFNLDYCLKAKENLLFYQCRKLVDNLHVQDNPPIKAPSNWVEQTSVGRRYYYNKRIRQSKNLHNLFGSLDRSLIKEVKVKEMEENEDKPTLAMITDANVSCNP</sequence>
<dbReference type="EMBL" id="JARBHA010000017">
    <property type="protein sequence ID" value="KAJ9678190.1"/>
    <property type="molecule type" value="Genomic_DNA"/>
</dbReference>
<dbReference type="Proteomes" id="UP001168098">
    <property type="component" value="Unassembled WGS sequence"/>
</dbReference>
<keyword evidence="2" id="KW-1185">Reference proteome</keyword>
<reference evidence="1 2" key="1">
    <citation type="journal article" date="2023" name="BMC Biotechnol.">
        <title>Vitis rotundifolia cv Carlos genome sequencing.</title>
        <authorList>
            <person name="Huff M."/>
            <person name="Hulse-Kemp A."/>
            <person name="Scheffler B."/>
            <person name="Youngblood R."/>
            <person name="Simpson S."/>
            <person name="Babiker E."/>
            <person name="Staton M."/>
        </authorList>
    </citation>
    <scope>NUCLEOTIDE SEQUENCE [LARGE SCALE GENOMIC DNA]</scope>
    <source>
        <tissue evidence="1">Leaf</tissue>
    </source>
</reference>
<proteinExistence type="predicted"/>
<organism evidence="1 2">
    <name type="scientific">Vitis rotundifolia</name>
    <name type="common">Muscadine grape</name>
    <dbReference type="NCBI Taxonomy" id="103349"/>
    <lineage>
        <taxon>Eukaryota</taxon>
        <taxon>Viridiplantae</taxon>
        <taxon>Streptophyta</taxon>
        <taxon>Embryophyta</taxon>
        <taxon>Tracheophyta</taxon>
        <taxon>Spermatophyta</taxon>
        <taxon>Magnoliopsida</taxon>
        <taxon>eudicotyledons</taxon>
        <taxon>Gunneridae</taxon>
        <taxon>Pentapetalae</taxon>
        <taxon>rosids</taxon>
        <taxon>Vitales</taxon>
        <taxon>Vitaceae</taxon>
        <taxon>Viteae</taxon>
        <taxon>Vitis</taxon>
    </lineage>
</organism>
<gene>
    <name evidence="1" type="ORF">PVL29_022932</name>
</gene>
<dbReference type="AlphaFoldDB" id="A0AA39DC63"/>